<keyword evidence="1" id="KW-1133">Transmembrane helix</keyword>
<organism evidence="2">
    <name type="scientific">Ananas comosus var. bracteatus</name>
    <name type="common">red pineapple</name>
    <dbReference type="NCBI Taxonomy" id="296719"/>
    <lineage>
        <taxon>Eukaryota</taxon>
        <taxon>Viridiplantae</taxon>
        <taxon>Streptophyta</taxon>
        <taxon>Embryophyta</taxon>
        <taxon>Tracheophyta</taxon>
        <taxon>Spermatophyta</taxon>
        <taxon>Magnoliopsida</taxon>
        <taxon>Liliopsida</taxon>
        <taxon>Poales</taxon>
        <taxon>Bromeliaceae</taxon>
        <taxon>Bromelioideae</taxon>
        <taxon>Ananas</taxon>
    </lineage>
</organism>
<accession>A0A6V7QBT8</accession>
<protein>
    <submittedName>
        <fullName evidence="2">Uncharacterized protein</fullName>
    </submittedName>
</protein>
<proteinExistence type="predicted"/>
<evidence type="ECO:0000313" key="2">
    <source>
        <dbReference type="EMBL" id="CAD1840347.1"/>
    </source>
</evidence>
<keyword evidence="1" id="KW-0472">Membrane</keyword>
<sequence>MASMVALKSVVSKAMEAEPSVPTALQRLKAKISLILVMCWFTFFQVISMTTAATRNVRSRGGGGDAAVGLRRETSRSRLGVGWLEKLSSCVRNKARNRVGKDKKILKRISWADEVGGELLKVYSSKDEDEVTLTASGKSTYQEHKEVFTAKQQRSISFGAPSTVKMKMR</sequence>
<reference evidence="2" key="1">
    <citation type="submission" date="2020-07" db="EMBL/GenBank/DDBJ databases">
        <authorList>
            <person name="Lin J."/>
        </authorList>
    </citation>
    <scope>NUCLEOTIDE SEQUENCE</scope>
</reference>
<feature type="transmembrane region" description="Helical" evidence="1">
    <location>
        <begin position="32"/>
        <end position="53"/>
    </location>
</feature>
<keyword evidence="1" id="KW-0812">Transmembrane</keyword>
<evidence type="ECO:0000256" key="1">
    <source>
        <dbReference type="SAM" id="Phobius"/>
    </source>
</evidence>
<dbReference type="EMBL" id="LR862135">
    <property type="protein sequence ID" value="CAD1840347.1"/>
    <property type="molecule type" value="Genomic_DNA"/>
</dbReference>
<dbReference type="AlphaFoldDB" id="A0A6V7QBT8"/>
<name>A0A6V7QBT8_ANACO</name>
<gene>
    <name evidence="2" type="ORF">CB5_LOCUS23558</name>
</gene>